<dbReference type="InterPro" id="IPR013655">
    <property type="entry name" value="PAS_fold_3"/>
</dbReference>
<feature type="domain" description="PAS" evidence="1">
    <location>
        <begin position="19"/>
        <end position="80"/>
    </location>
</feature>
<protein>
    <recommendedName>
        <fullName evidence="1">PAS domain-containing protein</fullName>
    </recommendedName>
</protein>
<dbReference type="NCBIfam" id="TIGR00229">
    <property type="entry name" value="sensory_box"/>
    <property type="match status" value="1"/>
</dbReference>
<dbReference type="CDD" id="cd00130">
    <property type="entry name" value="PAS"/>
    <property type="match status" value="1"/>
</dbReference>
<organism evidence="2">
    <name type="scientific">marine sediment metagenome</name>
    <dbReference type="NCBI Taxonomy" id="412755"/>
    <lineage>
        <taxon>unclassified sequences</taxon>
        <taxon>metagenomes</taxon>
        <taxon>ecological metagenomes</taxon>
    </lineage>
</organism>
<dbReference type="InterPro" id="IPR000014">
    <property type="entry name" value="PAS"/>
</dbReference>
<name>A0A0F9N0H8_9ZZZZ</name>
<evidence type="ECO:0000259" key="1">
    <source>
        <dbReference type="PROSITE" id="PS50112"/>
    </source>
</evidence>
<dbReference type="AlphaFoldDB" id="A0A0F9N0H8"/>
<accession>A0A0F9N0H8</accession>
<evidence type="ECO:0000313" key="2">
    <source>
        <dbReference type="EMBL" id="KKM82360.1"/>
    </source>
</evidence>
<dbReference type="SUPFAM" id="SSF55785">
    <property type="entry name" value="PYP-like sensor domain (PAS domain)"/>
    <property type="match status" value="1"/>
</dbReference>
<gene>
    <name evidence="2" type="ORF">LCGC14_1320430</name>
</gene>
<dbReference type="EMBL" id="LAZR01007874">
    <property type="protein sequence ID" value="KKM82360.1"/>
    <property type="molecule type" value="Genomic_DNA"/>
</dbReference>
<dbReference type="InterPro" id="IPR035965">
    <property type="entry name" value="PAS-like_dom_sf"/>
</dbReference>
<dbReference type="PROSITE" id="PS50112">
    <property type="entry name" value="PAS"/>
    <property type="match status" value="1"/>
</dbReference>
<sequence>NFLNIDYIMRKTERSLLELGEEYRDIIDNILYVIVKINANGKFIYLSPQVYEMFGFRPEELIGLSMYKFIHPEDLSDLKK</sequence>
<comment type="caution">
    <text evidence="2">The sequence shown here is derived from an EMBL/GenBank/DDBJ whole genome shotgun (WGS) entry which is preliminary data.</text>
</comment>
<dbReference type="SMART" id="SM00091">
    <property type="entry name" value="PAS"/>
    <property type="match status" value="1"/>
</dbReference>
<reference evidence="2" key="1">
    <citation type="journal article" date="2015" name="Nature">
        <title>Complex archaea that bridge the gap between prokaryotes and eukaryotes.</title>
        <authorList>
            <person name="Spang A."/>
            <person name="Saw J.H."/>
            <person name="Jorgensen S.L."/>
            <person name="Zaremba-Niedzwiedzka K."/>
            <person name="Martijn J."/>
            <person name="Lind A.E."/>
            <person name="van Eijk R."/>
            <person name="Schleper C."/>
            <person name="Guy L."/>
            <person name="Ettema T.J."/>
        </authorList>
    </citation>
    <scope>NUCLEOTIDE SEQUENCE</scope>
</reference>
<dbReference type="Pfam" id="PF08447">
    <property type="entry name" value="PAS_3"/>
    <property type="match status" value="1"/>
</dbReference>
<feature type="non-terminal residue" evidence="2">
    <location>
        <position position="1"/>
    </location>
</feature>
<proteinExistence type="predicted"/>
<dbReference type="Gene3D" id="3.30.450.20">
    <property type="entry name" value="PAS domain"/>
    <property type="match status" value="1"/>
</dbReference>